<name>A0A6G7IZ22_9FLAO</name>
<dbReference type="Proteomes" id="UP000502928">
    <property type="component" value="Chromosome"/>
</dbReference>
<gene>
    <name evidence="1" type="ORF">GVT53_02740</name>
</gene>
<dbReference type="AlphaFoldDB" id="A0A6G7IZ22"/>
<dbReference type="KEGG" id="mut:GVT53_02740"/>
<keyword evidence="2" id="KW-1185">Reference proteome</keyword>
<dbReference type="RefSeq" id="WP_166247308.1">
    <property type="nucleotide sequence ID" value="NZ_CP049616.1"/>
</dbReference>
<accession>A0A6G7IZ22</accession>
<dbReference type="EMBL" id="CP049616">
    <property type="protein sequence ID" value="QII43639.1"/>
    <property type="molecule type" value="Genomic_DNA"/>
</dbReference>
<protein>
    <submittedName>
        <fullName evidence="1">SinR family protein</fullName>
    </submittedName>
</protein>
<reference evidence="1 2" key="1">
    <citation type="submission" date="2020-02" db="EMBL/GenBank/DDBJ databases">
        <title>Complete genome of Muricauda sp. 501str8.</title>
        <authorList>
            <person name="Dong B."/>
            <person name="Zhu S."/>
            <person name="Yang J."/>
            <person name="Chen J."/>
        </authorList>
    </citation>
    <scope>NUCLEOTIDE SEQUENCE [LARGE SCALE GENOMIC DNA]</scope>
    <source>
        <strain evidence="1 2">501str8</strain>
    </source>
</reference>
<proteinExistence type="predicted"/>
<organism evidence="1 2">
    <name type="scientific">Flagellimonas oceani</name>
    <dbReference type="NCBI Taxonomy" id="2698672"/>
    <lineage>
        <taxon>Bacteria</taxon>
        <taxon>Pseudomonadati</taxon>
        <taxon>Bacteroidota</taxon>
        <taxon>Flavobacteriia</taxon>
        <taxon>Flavobacteriales</taxon>
        <taxon>Flavobacteriaceae</taxon>
        <taxon>Flagellimonas</taxon>
    </lineage>
</organism>
<evidence type="ECO:0000313" key="2">
    <source>
        <dbReference type="Proteomes" id="UP000502928"/>
    </source>
</evidence>
<evidence type="ECO:0000313" key="1">
    <source>
        <dbReference type="EMBL" id="QII43639.1"/>
    </source>
</evidence>
<sequence>MYKLIVRNMGYFLISYDLHDPIQVYRPLVEEIQKIGSCRQCLDSLWVVKSNETCGLLKERLTKHIDRDDKLLVVGLKPHWAVHNLSKDCTDWLSKKI</sequence>